<keyword evidence="5" id="KW-0256">Endoplasmic reticulum</keyword>
<keyword evidence="13" id="KW-1185">Reference proteome</keyword>
<feature type="transmembrane region" description="Helical" evidence="10">
    <location>
        <begin position="413"/>
        <end position="431"/>
    </location>
</feature>
<organism evidence="12 13">
    <name type="scientific">Puccinia sorghi</name>
    <dbReference type="NCBI Taxonomy" id="27349"/>
    <lineage>
        <taxon>Eukaryota</taxon>
        <taxon>Fungi</taxon>
        <taxon>Dikarya</taxon>
        <taxon>Basidiomycota</taxon>
        <taxon>Pucciniomycotina</taxon>
        <taxon>Pucciniomycetes</taxon>
        <taxon>Pucciniales</taxon>
        <taxon>Pucciniaceae</taxon>
        <taxon>Puccinia</taxon>
    </lineage>
</organism>
<dbReference type="GO" id="GO:0005789">
    <property type="term" value="C:endoplasmic reticulum membrane"/>
    <property type="evidence" value="ECO:0007669"/>
    <property type="project" value="UniProtKB-SubCell"/>
</dbReference>
<keyword evidence="7 10" id="KW-0472">Membrane</keyword>
<dbReference type="GO" id="GO:0050291">
    <property type="term" value="F:sphingosine N-acyltransferase activity"/>
    <property type="evidence" value="ECO:0007669"/>
    <property type="project" value="InterPro"/>
</dbReference>
<dbReference type="AlphaFoldDB" id="A0A0L6VNM6"/>
<comment type="similarity">
    <text evidence="2">Belongs to the sphingosine N-acyltransferase family.</text>
</comment>
<keyword evidence="3" id="KW-0808">Transferase</keyword>
<dbReference type="OrthoDB" id="2498637at2759"/>
<evidence type="ECO:0000256" key="2">
    <source>
        <dbReference type="ARBA" id="ARBA00009808"/>
    </source>
</evidence>
<dbReference type="VEuPathDB" id="FungiDB:VP01_129g2"/>
<evidence type="ECO:0000256" key="5">
    <source>
        <dbReference type="ARBA" id="ARBA00022824"/>
    </source>
</evidence>
<evidence type="ECO:0000256" key="6">
    <source>
        <dbReference type="ARBA" id="ARBA00022989"/>
    </source>
</evidence>
<feature type="compositionally biased region" description="Low complexity" evidence="9">
    <location>
        <begin position="622"/>
        <end position="640"/>
    </location>
</feature>
<sequence>MARSTQTKPTNQSTIRTRKSSVQLVLDHVTHTPSDHPFAANNFDHTTTLSPLENSPILPPAQTKSKNYRAKNIKPYWEQDSVGFFHDLKTMRWMRHPGTSFRMILIILIPWAILELFRFQGWIDFNPFSSFVLISYPLPLQEGEKYHLYGKGFKDFLFLGFYIIVFSCIRQTVTEYIIRPYAKYLALKGTKQDRFVDQGYAVFYWGSATIIGLRVMADQPTWWYNTAEFWIGYPHWRMEPTTKVYYLSQFSYWLQQMLVAAFRIEKPRSDFVELIIHVSGCDVNSKDNFLNWMVLLDKFDDDRHHYLCLDGHFRYFSWSSSSNQRKKTLDFLFFFLVNFTTNWLTSLCINYTQYKRTSEFSFGIFLCIWTYFRHWQNLRILYSVYHDYERLVPLFARRWSPSDEVYLTGWMKWQIFAPIMLLQILNLFWYVTGCIRMNGDEYFLIWVSDFVCLFRIVYKMLVGKPVVDVREEGETDEEDESSTVLKIGQLNNNNNNNNESMDHKPNKKLAIPRLRRASSKVFSQFTTLPPFNSTPTSSEVSPDSLIETIHHSPPTLSEYNDHLSDNYDPITTADIRSFEDDGQEGSLQDALDLGDPNTISDTIVTLTTTEHPHQQSLISPNPHHQQLTSSPPSSQPSLKPETCSSNLSIKKTTFPTSPSTHKK</sequence>
<dbReference type="InterPro" id="IPR006634">
    <property type="entry name" value="TLC-dom"/>
</dbReference>
<feature type="region of interest" description="Disordered" evidence="9">
    <location>
        <begin position="610"/>
        <end position="663"/>
    </location>
</feature>
<evidence type="ECO:0000256" key="8">
    <source>
        <dbReference type="ARBA" id="ARBA00023180"/>
    </source>
</evidence>
<feature type="transmembrane region" description="Helical" evidence="10">
    <location>
        <begin position="331"/>
        <end position="352"/>
    </location>
</feature>
<evidence type="ECO:0000256" key="7">
    <source>
        <dbReference type="ARBA" id="ARBA00023136"/>
    </source>
</evidence>
<feature type="transmembrane region" description="Helical" evidence="10">
    <location>
        <begin position="156"/>
        <end position="178"/>
    </location>
</feature>
<feature type="compositionally biased region" description="Polar residues" evidence="9">
    <location>
        <begin position="642"/>
        <end position="663"/>
    </location>
</feature>
<feature type="region of interest" description="Disordered" evidence="9">
    <location>
        <begin position="471"/>
        <end position="505"/>
    </location>
</feature>
<evidence type="ECO:0000256" key="9">
    <source>
        <dbReference type="SAM" id="MobiDB-lite"/>
    </source>
</evidence>
<dbReference type="Proteomes" id="UP000037035">
    <property type="component" value="Unassembled WGS sequence"/>
</dbReference>
<reference evidence="12 13" key="1">
    <citation type="submission" date="2015-08" db="EMBL/GenBank/DDBJ databases">
        <title>Next Generation Sequencing and Analysis of the Genome of Puccinia sorghi L Schw, the Causal Agent of Maize Common Rust.</title>
        <authorList>
            <person name="Rochi L."/>
            <person name="Burguener G."/>
            <person name="Darino M."/>
            <person name="Turjanski A."/>
            <person name="Kreff E."/>
            <person name="Dieguez M.J."/>
            <person name="Sacco F."/>
        </authorList>
    </citation>
    <scope>NUCLEOTIDE SEQUENCE [LARGE SCALE GENOMIC DNA]</scope>
    <source>
        <strain evidence="12 13">RO10H11247</strain>
    </source>
</reference>
<comment type="subcellular location">
    <subcellularLocation>
        <location evidence="1">Endoplasmic reticulum membrane</location>
        <topology evidence="1">Multi-pass membrane protein</topology>
    </subcellularLocation>
</comment>
<proteinExistence type="inferred from homology"/>
<feature type="transmembrane region" description="Helical" evidence="10">
    <location>
        <begin position="101"/>
        <end position="123"/>
    </location>
</feature>
<keyword evidence="8" id="KW-0325">Glycoprotein</keyword>
<dbReference type="EMBL" id="LAVV01003332">
    <property type="protein sequence ID" value="KNZ62212.1"/>
    <property type="molecule type" value="Genomic_DNA"/>
</dbReference>
<accession>A0A0L6VNM6</accession>
<protein>
    <recommendedName>
        <fullName evidence="11">TLC domain-containing protein</fullName>
    </recommendedName>
</protein>
<evidence type="ECO:0000313" key="13">
    <source>
        <dbReference type="Proteomes" id="UP000037035"/>
    </source>
</evidence>
<evidence type="ECO:0000256" key="10">
    <source>
        <dbReference type="SAM" id="Phobius"/>
    </source>
</evidence>
<keyword evidence="6 10" id="KW-1133">Transmembrane helix</keyword>
<feature type="domain" description="TLC" evidence="11">
    <location>
        <begin position="194"/>
        <end position="277"/>
    </location>
</feature>
<dbReference type="PANTHER" id="PTHR12560:SF11">
    <property type="entry name" value="CERAMIDE SYNTHASE LAC1-RELATED"/>
    <property type="match status" value="1"/>
</dbReference>
<comment type="caution">
    <text evidence="12">The sequence shown here is derived from an EMBL/GenBank/DDBJ whole genome shotgun (WGS) entry which is preliminary data.</text>
</comment>
<evidence type="ECO:0000259" key="11">
    <source>
        <dbReference type="Pfam" id="PF03798"/>
    </source>
</evidence>
<evidence type="ECO:0000256" key="1">
    <source>
        <dbReference type="ARBA" id="ARBA00004477"/>
    </source>
</evidence>
<dbReference type="InterPro" id="IPR016439">
    <property type="entry name" value="Lag1/Lac1-like"/>
</dbReference>
<evidence type="ECO:0000256" key="4">
    <source>
        <dbReference type="ARBA" id="ARBA00022692"/>
    </source>
</evidence>
<keyword evidence="4 10" id="KW-0812">Transmembrane</keyword>
<dbReference type="Pfam" id="PF03798">
    <property type="entry name" value="TRAM_LAG1_CLN8"/>
    <property type="match status" value="1"/>
</dbReference>
<dbReference type="STRING" id="27349.A0A0L6VNM6"/>
<evidence type="ECO:0000256" key="3">
    <source>
        <dbReference type="ARBA" id="ARBA00022679"/>
    </source>
</evidence>
<feature type="transmembrane region" description="Helical" evidence="10">
    <location>
        <begin position="443"/>
        <end position="461"/>
    </location>
</feature>
<dbReference type="PANTHER" id="PTHR12560">
    <property type="entry name" value="LONGEVITY ASSURANCE FACTOR 1 LAG1"/>
    <property type="match status" value="1"/>
</dbReference>
<dbReference type="GO" id="GO:0046513">
    <property type="term" value="P:ceramide biosynthetic process"/>
    <property type="evidence" value="ECO:0007669"/>
    <property type="project" value="InterPro"/>
</dbReference>
<gene>
    <name evidence="12" type="ORF">VP01_129g2</name>
</gene>
<name>A0A0L6VNM6_9BASI</name>
<evidence type="ECO:0000313" key="12">
    <source>
        <dbReference type="EMBL" id="KNZ62212.1"/>
    </source>
</evidence>